<feature type="transmembrane region" description="Helical" evidence="1">
    <location>
        <begin position="415"/>
        <end position="443"/>
    </location>
</feature>
<organism evidence="3 4">
    <name type="scientific">Sutcliffiella horikoshii</name>
    <dbReference type="NCBI Taxonomy" id="79883"/>
    <lineage>
        <taxon>Bacteria</taxon>
        <taxon>Bacillati</taxon>
        <taxon>Bacillota</taxon>
        <taxon>Bacilli</taxon>
        <taxon>Bacillales</taxon>
        <taxon>Bacillaceae</taxon>
        <taxon>Sutcliffiella</taxon>
    </lineage>
</organism>
<dbReference type="OrthoDB" id="111691at2"/>
<reference evidence="3 4" key="1">
    <citation type="submission" date="2019-08" db="EMBL/GenBank/DDBJ databases">
        <title>Bacillus genomes from the desert of Cuatro Cienegas, Coahuila.</title>
        <authorList>
            <person name="Olmedo-Alvarez G."/>
        </authorList>
    </citation>
    <scope>NUCLEOTIDE SEQUENCE [LARGE SCALE GENOMIC DNA]</scope>
    <source>
        <strain evidence="3 4">CH28_1T</strain>
    </source>
</reference>
<dbReference type="PANTHER" id="PTHR34219">
    <property type="entry name" value="IRON-REGULATED INNER MEMBRANE PROTEIN-RELATED"/>
    <property type="match status" value="1"/>
</dbReference>
<keyword evidence="1" id="KW-0472">Membrane</keyword>
<dbReference type="PANTHER" id="PTHR34219:SF1">
    <property type="entry name" value="PEPSY DOMAIN-CONTAINING PROTEIN"/>
    <property type="match status" value="1"/>
</dbReference>
<feature type="transmembrane region" description="Helical" evidence="1">
    <location>
        <begin position="156"/>
        <end position="176"/>
    </location>
</feature>
<evidence type="ECO:0000256" key="1">
    <source>
        <dbReference type="SAM" id="Phobius"/>
    </source>
</evidence>
<dbReference type="InterPro" id="IPR005625">
    <property type="entry name" value="PepSY-ass_TM"/>
</dbReference>
<feature type="transmembrane region" description="Helical" evidence="1">
    <location>
        <begin position="375"/>
        <end position="395"/>
    </location>
</feature>
<accession>A0A5D4SVJ5</accession>
<dbReference type="AlphaFoldDB" id="A0A5D4SVJ5"/>
<evidence type="ECO:0000313" key="4">
    <source>
        <dbReference type="Proteomes" id="UP000322524"/>
    </source>
</evidence>
<comment type="caution">
    <text evidence="3">The sequence shown here is derived from an EMBL/GenBank/DDBJ whole genome shotgun (WGS) entry which is preliminary data.</text>
</comment>
<sequence length="459" mass="50882">MENTTNQDKSKNQTRNGLYQTMWRWHFYAGIIFAPFLIILAFSGAVYLFKPQIESFMYQDLYYVEETKATTLSVNSQAEKVREEYPGASISGVSILGEEDRTTKFSTMQDGQPVSVFVDPYSGKVMGDLPVEKELMTIFVKLHSELLVGGTVANRLVELAACWAIILILTGLYIWWPRNRASIWGTVLPRLRSKGRVFWRDMHAVPAFWLSIGLLVLILTGLPWSGVMGEQINRLATATNTGYPAFSFSFGPKPESVTVTKDVAEDVPWAAENVPVPASENNQYVPLTLNDAAGIAEMNNVQKPYSISMPQGETGVYTISTSHSKPYDNATLHVDQYSGAVLTDVRYADYGMMGKAITLGIALHEGKLFGLANQLIGLLLCIGLIGMMVSSLIMWRKRKPENGLGAPGKHVDIKIKRAVTIIMLLLGLVMPLVGISIIVVLLLDKLVFVRIKRLKAWLG</sequence>
<evidence type="ECO:0000313" key="3">
    <source>
        <dbReference type="EMBL" id="TYS67457.1"/>
    </source>
</evidence>
<dbReference type="Proteomes" id="UP000322524">
    <property type="component" value="Unassembled WGS sequence"/>
</dbReference>
<feature type="domain" description="PepSY" evidence="2">
    <location>
        <begin position="77"/>
        <end position="128"/>
    </location>
</feature>
<proteinExistence type="predicted"/>
<dbReference type="Pfam" id="PF03929">
    <property type="entry name" value="PepSY_TM"/>
    <property type="match status" value="1"/>
</dbReference>
<keyword evidence="1" id="KW-1133">Transmembrane helix</keyword>
<dbReference type="Pfam" id="PF03413">
    <property type="entry name" value="PepSY"/>
    <property type="match status" value="2"/>
</dbReference>
<feature type="transmembrane region" description="Helical" evidence="1">
    <location>
        <begin position="25"/>
        <end position="49"/>
    </location>
</feature>
<dbReference type="RefSeq" id="WP_148988572.1">
    <property type="nucleotide sequence ID" value="NZ_VTEV01000005.1"/>
</dbReference>
<evidence type="ECO:0000259" key="2">
    <source>
        <dbReference type="Pfam" id="PF03413"/>
    </source>
</evidence>
<feature type="transmembrane region" description="Helical" evidence="1">
    <location>
        <begin position="207"/>
        <end position="227"/>
    </location>
</feature>
<dbReference type="InterPro" id="IPR025711">
    <property type="entry name" value="PepSY"/>
</dbReference>
<feature type="domain" description="PepSY" evidence="2">
    <location>
        <begin position="296"/>
        <end position="342"/>
    </location>
</feature>
<dbReference type="STRING" id="79883.GCA_001636495_04039"/>
<keyword evidence="1" id="KW-0812">Transmembrane</keyword>
<dbReference type="EMBL" id="VTEV01000005">
    <property type="protein sequence ID" value="TYS67457.1"/>
    <property type="molecule type" value="Genomic_DNA"/>
</dbReference>
<gene>
    <name evidence="3" type="ORF">FZC76_12775</name>
</gene>
<name>A0A5D4SVJ5_9BACI</name>
<protein>
    <submittedName>
        <fullName evidence="3">PepSY domain-containing protein</fullName>
    </submittedName>
</protein>